<gene>
    <name evidence="1" type="ORF">CVM52_25425</name>
</gene>
<dbReference type="InterPro" id="IPR009467">
    <property type="entry name" value="Glycolipid-bd_prot_put"/>
</dbReference>
<sequence length="187" mass="20918">MTESTTIAMAHWRRLDREGTDRCTLAQVHMGWMLSGQAIWRDDGAESTLTYAVRCGPDWRSLSADITGNCNGRRVNIRIAQGASGWEMNNEPQEVDDDCLDIDLSFTPATNLLAIRRLAARGNGDSSCAAVWLVPELDRLERLDQSYTRRDDGYDYTASTGFSARLAVHPTGFVTCYPGYWDGWVDD</sequence>
<dbReference type="Pfam" id="PF06475">
    <property type="entry name" value="Glycolipid_bind"/>
    <property type="match status" value="1"/>
</dbReference>
<organism evidence="1 2">
    <name type="scientific">Pseudooceanicola lipolyticus</name>
    <dbReference type="NCBI Taxonomy" id="2029104"/>
    <lineage>
        <taxon>Bacteria</taxon>
        <taxon>Pseudomonadati</taxon>
        <taxon>Pseudomonadota</taxon>
        <taxon>Alphaproteobacteria</taxon>
        <taxon>Rhodobacterales</taxon>
        <taxon>Paracoccaceae</taxon>
        <taxon>Pseudooceanicola</taxon>
    </lineage>
</organism>
<comment type="caution">
    <text evidence="1">The sequence shown here is derived from an EMBL/GenBank/DDBJ whole genome shotgun (WGS) entry which is preliminary data.</text>
</comment>
<dbReference type="SUPFAM" id="SSF159275">
    <property type="entry name" value="PA1994-like"/>
    <property type="match status" value="1"/>
</dbReference>
<proteinExistence type="predicted"/>
<reference evidence="1 2" key="1">
    <citation type="journal article" date="2018" name="Int. J. Syst. Evol. Microbiol.">
        <title>Pseudooceanicola lipolyticus sp. nov., a marine alphaproteobacterium, reclassification of Oceanicola flagellatus as Pseudooceanicola flagellatus comb. nov. and emended description of the genus Pseudooceanicola.</title>
        <authorList>
            <person name="Huang M.-M."/>
            <person name="Guo L.-L."/>
            <person name="Wu Y.-H."/>
            <person name="Lai Q.-L."/>
            <person name="Shao Z.-Z."/>
            <person name="Wang C.-S."/>
            <person name="Wu M."/>
            <person name="Xu X.-W."/>
        </authorList>
    </citation>
    <scope>NUCLEOTIDE SEQUENCE [LARGE SCALE GENOMIC DNA]</scope>
    <source>
        <strain evidence="1 2">157</strain>
    </source>
</reference>
<dbReference type="EMBL" id="PGTB01000315">
    <property type="protein sequence ID" value="PJE33827.1"/>
    <property type="molecule type" value="Genomic_DNA"/>
</dbReference>
<dbReference type="RefSeq" id="WP_100165034.1">
    <property type="nucleotide sequence ID" value="NZ_PGTB01000315.1"/>
</dbReference>
<accession>A0A2M8ITH2</accession>
<evidence type="ECO:0008006" key="3">
    <source>
        <dbReference type="Google" id="ProtNLM"/>
    </source>
</evidence>
<keyword evidence="2" id="KW-1185">Reference proteome</keyword>
<name>A0A2M8ITH2_9RHOB</name>
<dbReference type="AlphaFoldDB" id="A0A2M8ITH2"/>
<evidence type="ECO:0000313" key="2">
    <source>
        <dbReference type="Proteomes" id="UP000231553"/>
    </source>
</evidence>
<dbReference type="Proteomes" id="UP000231553">
    <property type="component" value="Unassembled WGS sequence"/>
</dbReference>
<evidence type="ECO:0000313" key="1">
    <source>
        <dbReference type="EMBL" id="PJE33827.1"/>
    </source>
</evidence>
<protein>
    <recommendedName>
        <fullName evidence="3">Glycolipid-binding family protein</fullName>
    </recommendedName>
</protein>
<dbReference type="OrthoDB" id="7347529at2"/>